<dbReference type="PANTHER" id="PTHR43353:SF5">
    <property type="entry name" value="SUCCINATE-SEMIALDEHYDE DEHYDROGENASE, MITOCHONDRIAL"/>
    <property type="match status" value="1"/>
</dbReference>
<proteinExistence type="predicted"/>
<dbReference type="Pfam" id="PF00171">
    <property type="entry name" value="Aldedh"/>
    <property type="match status" value="1"/>
</dbReference>
<evidence type="ECO:0000313" key="3">
    <source>
        <dbReference type="EMBL" id="MDY0395732.1"/>
    </source>
</evidence>
<keyword evidence="4" id="KW-1185">Reference proteome</keyword>
<dbReference type="Proteomes" id="UP001281447">
    <property type="component" value="Unassembled WGS sequence"/>
</dbReference>
<dbReference type="PANTHER" id="PTHR43353">
    <property type="entry name" value="SUCCINATE-SEMIALDEHYDE DEHYDROGENASE, MITOCHONDRIAL"/>
    <property type="match status" value="1"/>
</dbReference>
<sequence length="68" mass="7991">MAQSFNVTDPATGDVIQKVTYDSEEDIKQALKRGHEAFKEWSRVNAHERSRLLKKWSQKNPRKQTGYR</sequence>
<dbReference type="InterPro" id="IPR016162">
    <property type="entry name" value="Ald_DH_N"/>
</dbReference>
<evidence type="ECO:0000259" key="2">
    <source>
        <dbReference type="Pfam" id="PF00171"/>
    </source>
</evidence>
<dbReference type="SUPFAM" id="SSF53720">
    <property type="entry name" value="ALDH-like"/>
    <property type="match status" value="1"/>
</dbReference>
<dbReference type="EMBL" id="JAWDIP010000003">
    <property type="protein sequence ID" value="MDY0395732.1"/>
    <property type="molecule type" value="Genomic_DNA"/>
</dbReference>
<feature type="domain" description="Aldehyde dehydrogenase" evidence="2">
    <location>
        <begin position="4"/>
        <end position="58"/>
    </location>
</feature>
<dbReference type="InterPro" id="IPR016161">
    <property type="entry name" value="Ald_DH/histidinol_DH"/>
</dbReference>
<evidence type="ECO:0000313" key="4">
    <source>
        <dbReference type="Proteomes" id="UP001281447"/>
    </source>
</evidence>
<gene>
    <name evidence="3" type="ORF">RWE15_16525</name>
</gene>
<keyword evidence="1" id="KW-0560">Oxidoreductase</keyword>
<name>A0ABU5C8R6_9BACI</name>
<reference evidence="3 4" key="1">
    <citation type="submission" date="2023-10" db="EMBL/GenBank/DDBJ databases">
        <title>Virgibacillus halophilus 5B73C genome.</title>
        <authorList>
            <person name="Miliotis G."/>
            <person name="Sengupta P."/>
            <person name="Hameed A."/>
            <person name="Chuvochina M."/>
            <person name="Mcdonagh F."/>
            <person name="Simpson A.C."/>
            <person name="Singh N.K."/>
            <person name="Rekha P.D."/>
            <person name="Raman K."/>
            <person name="Hugenholtz P."/>
            <person name="Venkateswaran K."/>
        </authorList>
    </citation>
    <scope>NUCLEOTIDE SEQUENCE [LARGE SCALE GENOMIC DNA]</scope>
    <source>
        <strain evidence="3 4">5B73C</strain>
    </source>
</reference>
<evidence type="ECO:0000256" key="1">
    <source>
        <dbReference type="ARBA" id="ARBA00023002"/>
    </source>
</evidence>
<dbReference type="Gene3D" id="3.40.605.10">
    <property type="entry name" value="Aldehyde Dehydrogenase, Chain A, domain 1"/>
    <property type="match status" value="1"/>
</dbReference>
<dbReference type="InterPro" id="IPR050740">
    <property type="entry name" value="Aldehyde_DH_Superfamily"/>
</dbReference>
<accession>A0ABU5C8R6</accession>
<comment type="caution">
    <text evidence="3">The sequence shown here is derived from an EMBL/GenBank/DDBJ whole genome shotgun (WGS) entry which is preliminary data.</text>
</comment>
<organism evidence="3 4">
    <name type="scientific">Tigheibacillus halophilus</name>
    <dbReference type="NCBI Taxonomy" id="361280"/>
    <lineage>
        <taxon>Bacteria</taxon>
        <taxon>Bacillati</taxon>
        <taxon>Bacillota</taxon>
        <taxon>Bacilli</taxon>
        <taxon>Bacillales</taxon>
        <taxon>Bacillaceae</taxon>
        <taxon>Tigheibacillus</taxon>
    </lineage>
</organism>
<protein>
    <submittedName>
        <fullName evidence="3">Aldehyde dehydrogenase family protein</fullName>
    </submittedName>
</protein>
<dbReference type="InterPro" id="IPR015590">
    <property type="entry name" value="Aldehyde_DH_dom"/>
</dbReference>